<accession>A0A3N1Y022</accession>
<keyword evidence="5 9" id="KW-0812">Transmembrane</keyword>
<dbReference type="Proteomes" id="UP000276634">
    <property type="component" value="Unassembled WGS sequence"/>
</dbReference>
<dbReference type="InterPro" id="IPR055348">
    <property type="entry name" value="DctQ"/>
</dbReference>
<dbReference type="EMBL" id="RJVI01000002">
    <property type="protein sequence ID" value="ROR32195.1"/>
    <property type="molecule type" value="Genomic_DNA"/>
</dbReference>
<keyword evidence="4 9" id="KW-0997">Cell inner membrane</keyword>
<feature type="transmembrane region" description="Helical" evidence="9">
    <location>
        <begin position="141"/>
        <end position="164"/>
    </location>
</feature>
<evidence type="ECO:0000256" key="9">
    <source>
        <dbReference type="RuleBase" id="RU369079"/>
    </source>
</evidence>
<sequence>MGGEPAPPAARGPGPGGWLAGLCRGFAIAGGVLILAAAALTVVSVGTRYVLGRPIPGDFELVEIACAVAVFAFLPWCQLQRGNVLVDVFTLRAPRRLRARLDALWSALYGALALLLAWRMALGGLDMRRYGEQTMVLGVPLWWGFIPIVASLLLLAATCLATAWHDLRGGSR</sequence>
<evidence type="ECO:0000256" key="8">
    <source>
        <dbReference type="ARBA" id="ARBA00038436"/>
    </source>
</evidence>
<evidence type="ECO:0000256" key="5">
    <source>
        <dbReference type="ARBA" id="ARBA00022692"/>
    </source>
</evidence>
<comment type="caution">
    <text evidence="11">The sequence shown here is derived from an EMBL/GenBank/DDBJ whole genome shotgun (WGS) entry which is preliminary data.</text>
</comment>
<comment type="similarity">
    <text evidence="8 9">Belongs to the TRAP transporter small permease family.</text>
</comment>
<keyword evidence="3" id="KW-1003">Cell membrane</keyword>
<dbReference type="InterPro" id="IPR007387">
    <property type="entry name" value="TRAP_DctQ"/>
</dbReference>
<dbReference type="Pfam" id="PF04290">
    <property type="entry name" value="DctQ"/>
    <property type="match status" value="1"/>
</dbReference>
<protein>
    <recommendedName>
        <fullName evidence="9">TRAP transporter small permease protein</fullName>
    </recommendedName>
</protein>
<comment type="subunit">
    <text evidence="9">The complex comprises the extracytoplasmic solute receptor protein and the two transmembrane proteins.</text>
</comment>
<dbReference type="OrthoDB" id="6900059at2"/>
<evidence type="ECO:0000313" key="11">
    <source>
        <dbReference type="EMBL" id="ROR32195.1"/>
    </source>
</evidence>
<dbReference type="PANTHER" id="PTHR35011:SF10">
    <property type="entry name" value="TRAP TRANSPORTER SMALL PERMEASE PROTEIN"/>
    <property type="match status" value="1"/>
</dbReference>
<evidence type="ECO:0000313" key="12">
    <source>
        <dbReference type="Proteomes" id="UP000276634"/>
    </source>
</evidence>
<dbReference type="RefSeq" id="WP_123401163.1">
    <property type="nucleotide sequence ID" value="NZ_RJVI01000002.1"/>
</dbReference>
<comment type="caution">
    <text evidence="9">Lacks conserved residue(s) required for the propagation of feature annotation.</text>
</comment>
<keyword evidence="6 9" id="KW-1133">Transmembrane helix</keyword>
<dbReference type="AlphaFoldDB" id="A0A3N1Y022"/>
<evidence type="ECO:0000256" key="1">
    <source>
        <dbReference type="ARBA" id="ARBA00004429"/>
    </source>
</evidence>
<comment type="subcellular location">
    <subcellularLocation>
        <location evidence="1 9">Cell inner membrane</location>
        <topology evidence="1 9">Multi-pass membrane protein</topology>
    </subcellularLocation>
</comment>
<keyword evidence="7 9" id="KW-0472">Membrane</keyword>
<keyword evidence="2 9" id="KW-0813">Transport</keyword>
<evidence type="ECO:0000256" key="6">
    <source>
        <dbReference type="ARBA" id="ARBA00022989"/>
    </source>
</evidence>
<feature type="transmembrane region" description="Helical" evidence="9">
    <location>
        <begin position="101"/>
        <end position="121"/>
    </location>
</feature>
<dbReference type="GO" id="GO:0015740">
    <property type="term" value="P:C4-dicarboxylate transport"/>
    <property type="evidence" value="ECO:0007669"/>
    <property type="project" value="TreeGrafter"/>
</dbReference>
<comment type="function">
    <text evidence="9">Part of the tripartite ATP-independent periplasmic (TRAP) transport system.</text>
</comment>
<evidence type="ECO:0000256" key="4">
    <source>
        <dbReference type="ARBA" id="ARBA00022519"/>
    </source>
</evidence>
<evidence type="ECO:0000256" key="2">
    <source>
        <dbReference type="ARBA" id="ARBA00022448"/>
    </source>
</evidence>
<keyword evidence="12" id="KW-1185">Reference proteome</keyword>
<organism evidence="11 12">
    <name type="scientific">Inmirania thermothiophila</name>
    <dbReference type="NCBI Taxonomy" id="1750597"/>
    <lineage>
        <taxon>Bacteria</taxon>
        <taxon>Pseudomonadati</taxon>
        <taxon>Pseudomonadota</taxon>
        <taxon>Gammaproteobacteria</taxon>
        <taxon>Chromatiales</taxon>
        <taxon>Ectothiorhodospiraceae</taxon>
        <taxon>Inmirania</taxon>
    </lineage>
</organism>
<evidence type="ECO:0000256" key="3">
    <source>
        <dbReference type="ARBA" id="ARBA00022475"/>
    </source>
</evidence>
<feature type="transmembrane region" description="Helical" evidence="9">
    <location>
        <begin position="26"/>
        <end position="51"/>
    </location>
</feature>
<reference evidence="11 12" key="1">
    <citation type="submission" date="2018-11" db="EMBL/GenBank/DDBJ databases">
        <title>Genomic Encyclopedia of Type Strains, Phase IV (KMG-IV): sequencing the most valuable type-strain genomes for metagenomic binning, comparative biology and taxonomic classification.</title>
        <authorList>
            <person name="Goeker M."/>
        </authorList>
    </citation>
    <scope>NUCLEOTIDE SEQUENCE [LARGE SCALE GENOMIC DNA]</scope>
    <source>
        <strain evidence="11 12">DSM 100275</strain>
    </source>
</reference>
<gene>
    <name evidence="11" type="ORF">EDC57_1390</name>
</gene>
<feature type="domain" description="Tripartite ATP-independent periplasmic transporters DctQ component" evidence="10">
    <location>
        <begin position="38"/>
        <end position="168"/>
    </location>
</feature>
<dbReference type="PANTHER" id="PTHR35011">
    <property type="entry name" value="2,3-DIKETO-L-GULONATE TRAP TRANSPORTER SMALL PERMEASE PROTEIN YIAM"/>
    <property type="match status" value="1"/>
</dbReference>
<dbReference type="GO" id="GO:0022857">
    <property type="term" value="F:transmembrane transporter activity"/>
    <property type="evidence" value="ECO:0007669"/>
    <property type="project" value="UniProtKB-UniRule"/>
</dbReference>
<evidence type="ECO:0000256" key="7">
    <source>
        <dbReference type="ARBA" id="ARBA00023136"/>
    </source>
</evidence>
<proteinExistence type="inferred from homology"/>
<dbReference type="GO" id="GO:0005886">
    <property type="term" value="C:plasma membrane"/>
    <property type="evidence" value="ECO:0007669"/>
    <property type="project" value="UniProtKB-SubCell"/>
</dbReference>
<evidence type="ECO:0000259" key="10">
    <source>
        <dbReference type="Pfam" id="PF04290"/>
    </source>
</evidence>
<name>A0A3N1Y022_9GAMM</name>